<dbReference type="EMBL" id="LR798266">
    <property type="protein sequence ID" value="CAB5218824.1"/>
    <property type="molecule type" value="Genomic_DNA"/>
</dbReference>
<proteinExistence type="predicted"/>
<dbReference type="PANTHER" id="PTHR43300">
    <property type="entry name" value="ACETYLTRANSFERASE"/>
    <property type="match status" value="1"/>
</dbReference>
<protein>
    <submittedName>
        <fullName evidence="1">PaaY Carbonic anhydrases/acetyltransferases, isoleucine patch superfamily</fullName>
    </submittedName>
</protein>
<dbReference type="SUPFAM" id="SSF51161">
    <property type="entry name" value="Trimeric LpxA-like enzymes"/>
    <property type="match status" value="1"/>
</dbReference>
<dbReference type="InterPro" id="IPR001451">
    <property type="entry name" value="Hexapep"/>
</dbReference>
<organism evidence="1">
    <name type="scientific">uncultured Caudovirales phage</name>
    <dbReference type="NCBI Taxonomy" id="2100421"/>
    <lineage>
        <taxon>Viruses</taxon>
        <taxon>Duplodnaviria</taxon>
        <taxon>Heunggongvirae</taxon>
        <taxon>Uroviricota</taxon>
        <taxon>Caudoviricetes</taxon>
        <taxon>Peduoviridae</taxon>
        <taxon>Maltschvirus</taxon>
        <taxon>Maltschvirus maltsch</taxon>
    </lineage>
</organism>
<gene>
    <name evidence="1" type="ORF">UFOVP215_41</name>
</gene>
<name>A0A6J7WRZ1_9CAUD</name>
<accession>A0A6J7WRZ1</accession>
<dbReference type="InterPro" id="IPR011004">
    <property type="entry name" value="Trimer_LpxA-like_sf"/>
</dbReference>
<evidence type="ECO:0000313" key="1">
    <source>
        <dbReference type="EMBL" id="CAB5218824.1"/>
    </source>
</evidence>
<keyword evidence="1" id="KW-0808">Transferase</keyword>
<dbReference type="Gene3D" id="2.160.10.10">
    <property type="entry name" value="Hexapeptide repeat proteins"/>
    <property type="match status" value="1"/>
</dbReference>
<sequence>MIHPTAIIYPNVTIEENVSIGPYCVIGSPAEWKSNKENMGVVIRSGTIITGLVTIDSGGLHPTYIGRNCYIMKHAHIGHDAIIEDEVTLSCGAKIGGHCIIGEGTNIGLNAVIHQKVTIPYGCMIGASSFVGKKSNLKHLHKYAGVPVRDLGENIKK</sequence>
<dbReference type="GO" id="GO:0016740">
    <property type="term" value="F:transferase activity"/>
    <property type="evidence" value="ECO:0007669"/>
    <property type="project" value="UniProtKB-KW"/>
</dbReference>
<dbReference type="Pfam" id="PF00132">
    <property type="entry name" value="Hexapep"/>
    <property type="match status" value="2"/>
</dbReference>
<dbReference type="InterPro" id="IPR050179">
    <property type="entry name" value="Trans_hexapeptide_repeat"/>
</dbReference>
<reference evidence="1" key="1">
    <citation type="submission" date="2020-05" db="EMBL/GenBank/DDBJ databases">
        <authorList>
            <person name="Chiriac C."/>
            <person name="Salcher M."/>
            <person name="Ghai R."/>
            <person name="Kavagutti S V."/>
        </authorList>
    </citation>
    <scope>NUCLEOTIDE SEQUENCE</scope>
</reference>